<feature type="transmembrane region" description="Helical" evidence="1">
    <location>
        <begin position="455"/>
        <end position="476"/>
    </location>
</feature>
<feature type="transmembrane region" description="Helical" evidence="1">
    <location>
        <begin position="327"/>
        <end position="347"/>
    </location>
</feature>
<feature type="transmembrane region" description="Helical" evidence="1">
    <location>
        <begin position="428"/>
        <end position="449"/>
    </location>
</feature>
<organism evidence="2 3">
    <name type="scientific">Trueperella pecoris</name>
    <dbReference type="NCBI Taxonomy" id="2733571"/>
    <lineage>
        <taxon>Bacteria</taxon>
        <taxon>Bacillati</taxon>
        <taxon>Actinomycetota</taxon>
        <taxon>Actinomycetes</taxon>
        <taxon>Actinomycetales</taxon>
        <taxon>Actinomycetaceae</taxon>
        <taxon>Trueperella</taxon>
    </lineage>
</organism>
<sequence>MMSYLLGGAWLVLFTAFFYGFGAAIRRQAAPFVQNLVVGYIAYSFMLAVLIVPMQFLGTSFVPVVMAVVAVFSLAVVFTLARWRSLDRRPQATAFLRDNYFLVIVVVALMGIYALQTDLIWNNNNTDDGFYLVKSATLPYLADPFNTVYGTGFADTSTEFNSYLLSTIQAEMAVYIKLLGIDPVFFMRGVLNVFNYLLVAASISWFAKAIFDSTDVKVRSSWPQYSASILLLLAFEFRTMETWNIVAAQDLWHVNSAMWYGGTIVRVVGILWLVTPFLQSRRIGIREIGMAGVVSVVLVSKAAAAIPLIIVAGVGYLLAFALTAHRYVWRGVLGLLALLLVAGVVLPGHSEIAFLIGRVMLANVASPALWASLALVALAAIAFRTRSILRMVIVLATVLAMMITPEVNDVFESASTLDFVAMRTQTSAFYTLIIFGFVSLVLLVAAFAPRPLVPLQFTIAVALGVGAVASTIPVYGSPMRTWNLMKEYPLLMPTDTADLSKKLEMMADGQPLDAIVPEYIMLHERRHYVASVLRTYAPHVRSISALTRFGPTDAAGYPQWGLGQQSAYDKFVTDPSPASHEAFAEILAAYPIDIVVFPHDGFEQFARRDGFELVERVGVYRVYERVRALPAAIG</sequence>
<feature type="transmembrane region" description="Helical" evidence="1">
    <location>
        <begin position="290"/>
        <end position="321"/>
    </location>
</feature>
<evidence type="ECO:0000313" key="2">
    <source>
        <dbReference type="EMBL" id="QOR47240.1"/>
    </source>
</evidence>
<evidence type="ECO:0000313" key="3">
    <source>
        <dbReference type="Proteomes" id="UP000594961"/>
    </source>
</evidence>
<keyword evidence="1" id="KW-1133">Transmembrane helix</keyword>
<reference evidence="2 3" key="1">
    <citation type="submission" date="2020-10" db="EMBL/GenBank/DDBJ databases">
        <title>Trueperella pecoris sp. nov. isolated from bovine and porcine specimens.</title>
        <authorList>
            <person name="Schoenecker L."/>
            <person name="Schnydrig P."/>
            <person name="Brodard I."/>
            <person name="Thomann A."/>
            <person name="Hemphill A."/>
            <person name="Rodriguez-Campos S."/>
            <person name="Perreten V."/>
            <person name="Jores J."/>
            <person name="Kittl S."/>
        </authorList>
    </citation>
    <scope>NUCLEOTIDE SEQUENCE [LARGE SCALE GENOMIC DNA]</scope>
    <source>
        <strain evidence="2 3">19OD0592</strain>
    </source>
</reference>
<keyword evidence="1" id="KW-0812">Transmembrane</keyword>
<dbReference type="EMBL" id="CP063212">
    <property type="protein sequence ID" value="QOR47240.1"/>
    <property type="molecule type" value="Genomic_DNA"/>
</dbReference>
<gene>
    <name evidence="2" type="ORF">INS90_08215</name>
</gene>
<feature type="transmembrane region" description="Helical" evidence="1">
    <location>
        <begin position="37"/>
        <end position="56"/>
    </location>
</feature>
<feature type="transmembrane region" description="Helical" evidence="1">
    <location>
        <begin position="359"/>
        <end position="382"/>
    </location>
</feature>
<dbReference type="Proteomes" id="UP000594961">
    <property type="component" value="Chromosome"/>
</dbReference>
<evidence type="ECO:0000256" key="1">
    <source>
        <dbReference type="SAM" id="Phobius"/>
    </source>
</evidence>
<dbReference type="InterPro" id="IPR045723">
    <property type="entry name" value="DUF6077"/>
</dbReference>
<dbReference type="AlphaFoldDB" id="A0A7M1QYY5"/>
<feature type="transmembrane region" description="Helical" evidence="1">
    <location>
        <begin position="388"/>
        <end position="407"/>
    </location>
</feature>
<feature type="transmembrane region" description="Helical" evidence="1">
    <location>
        <begin position="193"/>
        <end position="210"/>
    </location>
</feature>
<accession>A0A7M1QYY5</accession>
<name>A0A7M1QYY5_9ACTO</name>
<feature type="transmembrane region" description="Helical" evidence="1">
    <location>
        <begin position="95"/>
        <end position="115"/>
    </location>
</feature>
<feature type="transmembrane region" description="Helical" evidence="1">
    <location>
        <begin position="62"/>
        <end position="83"/>
    </location>
</feature>
<dbReference type="Pfam" id="PF19554">
    <property type="entry name" value="DUF6077"/>
    <property type="match status" value="1"/>
</dbReference>
<protein>
    <submittedName>
        <fullName evidence="2">Uncharacterized protein</fullName>
    </submittedName>
</protein>
<feature type="transmembrane region" description="Helical" evidence="1">
    <location>
        <begin position="258"/>
        <end position="278"/>
    </location>
</feature>
<keyword evidence="1" id="KW-0472">Membrane</keyword>
<proteinExistence type="predicted"/>
<feature type="transmembrane region" description="Helical" evidence="1">
    <location>
        <begin position="6"/>
        <end position="25"/>
    </location>
</feature>